<proteinExistence type="predicted"/>
<accession>A0A267F4X8</accession>
<feature type="transmembrane region" description="Helical" evidence="2">
    <location>
        <begin position="40"/>
        <end position="59"/>
    </location>
</feature>
<keyword evidence="2" id="KW-0472">Membrane</keyword>
<keyword evidence="5" id="KW-1185">Reference proteome</keyword>
<keyword evidence="2" id="KW-0812">Transmembrane</keyword>
<reference evidence="3 5" key="1">
    <citation type="submission" date="2017-06" db="EMBL/GenBank/DDBJ databases">
        <title>A platform for efficient transgenesis in Macrostomum lignano, a flatworm model organism for stem cell research.</title>
        <authorList>
            <person name="Berezikov E."/>
        </authorList>
    </citation>
    <scope>NUCLEOTIDE SEQUENCE [LARGE SCALE GENOMIC DNA]</scope>
    <source>
        <strain evidence="3">DV1</strain>
        <tissue evidence="3">Whole organism</tissue>
    </source>
</reference>
<dbReference type="EMBL" id="NIVC01001098">
    <property type="protein sequence ID" value="PAA72321.1"/>
    <property type="molecule type" value="Genomic_DNA"/>
</dbReference>
<sequence>PSAMSSGDSGGDFARSQMRRMDGMNRARAGQFLRGRSHSLALLLGLSGLVCGIYSFTLLRMRQDDLALDPDFTTLPPDTQQQPADRAA</sequence>
<evidence type="ECO:0000313" key="3">
    <source>
        <dbReference type="EMBL" id="PAA68820.1"/>
    </source>
</evidence>
<dbReference type="AlphaFoldDB" id="A0A267F4X8"/>
<organism evidence="3 5">
    <name type="scientific">Macrostomum lignano</name>
    <dbReference type="NCBI Taxonomy" id="282301"/>
    <lineage>
        <taxon>Eukaryota</taxon>
        <taxon>Metazoa</taxon>
        <taxon>Spiralia</taxon>
        <taxon>Lophotrochozoa</taxon>
        <taxon>Platyhelminthes</taxon>
        <taxon>Rhabditophora</taxon>
        <taxon>Macrostomorpha</taxon>
        <taxon>Macrostomida</taxon>
        <taxon>Macrostomidae</taxon>
        <taxon>Macrostomum</taxon>
    </lineage>
</organism>
<gene>
    <name evidence="4" type="ORF">BOX15_Mlig024977g1</name>
    <name evidence="3" type="ORF">BOX15_Mlig029952g1</name>
</gene>
<feature type="non-terminal residue" evidence="3">
    <location>
        <position position="1"/>
    </location>
</feature>
<protein>
    <submittedName>
        <fullName evidence="3">Uncharacterized protein</fullName>
    </submittedName>
</protein>
<evidence type="ECO:0000256" key="1">
    <source>
        <dbReference type="SAM" id="MobiDB-lite"/>
    </source>
</evidence>
<feature type="region of interest" description="Disordered" evidence="1">
    <location>
        <begin position="68"/>
        <end position="88"/>
    </location>
</feature>
<feature type="region of interest" description="Disordered" evidence="1">
    <location>
        <begin position="1"/>
        <end position="21"/>
    </location>
</feature>
<evidence type="ECO:0000313" key="4">
    <source>
        <dbReference type="EMBL" id="PAA72321.1"/>
    </source>
</evidence>
<evidence type="ECO:0000313" key="5">
    <source>
        <dbReference type="Proteomes" id="UP000215902"/>
    </source>
</evidence>
<comment type="caution">
    <text evidence="3">The sequence shown here is derived from an EMBL/GenBank/DDBJ whole genome shotgun (WGS) entry which is preliminary data.</text>
</comment>
<evidence type="ECO:0000256" key="2">
    <source>
        <dbReference type="SAM" id="Phobius"/>
    </source>
</evidence>
<dbReference type="Proteomes" id="UP000215902">
    <property type="component" value="Unassembled WGS sequence"/>
</dbReference>
<name>A0A267F4X8_9PLAT</name>
<dbReference type="EMBL" id="NIVC01001368">
    <property type="protein sequence ID" value="PAA68820.1"/>
    <property type="molecule type" value="Genomic_DNA"/>
</dbReference>
<feature type="compositionally biased region" description="Polar residues" evidence="1">
    <location>
        <begin position="76"/>
        <end position="88"/>
    </location>
</feature>
<keyword evidence="2" id="KW-1133">Transmembrane helix</keyword>